<proteinExistence type="predicted"/>
<protein>
    <recommendedName>
        <fullName evidence="3">Ubiquitin-like domain-containing protein</fullName>
    </recommendedName>
</protein>
<accession>A0A8C8F5L7</accession>
<sequence>MGSRPGSVVIGRDREKIVINVINIEEQMNSTTVSQLKNTFAEKLSKEGSKDPMPPHRHPKLEDSCLLSCYGIQHHSVSQLVMRLPGGWRD</sequence>
<dbReference type="Gene3D" id="3.10.20.90">
    <property type="entry name" value="Phosphatidylinositol 3-kinase Catalytic Subunit, Chain A, domain 1"/>
    <property type="match status" value="1"/>
</dbReference>
<evidence type="ECO:0008006" key="3">
    <source>
        <dbReference type="Google" id="ProtNLM"/>
    </source>
</evidence>
<dbReference type="Ensembl" id="ENSOTST00005031659.2">
    <property type="protein sequence ID" value="ENSOTSP00005029296.1"/>
    <property type="gene ID" value="ENSOTSG00005013732.2"/>
</dbReference>
<reference evidence="1" key="2">
    <citation type="submission" date="2025-09" db="UniProtKB">
        <authorList>
            <consortium name="Ensembl"/>
        </authorList>
    </citation>
    <scope>IDENTIFICATION</scope>
</reference>
<reference evidence="1" key="1">
    <citation type="submission" date="2025-08" db="UniProtKB">
        <authorList>
            <consortium name="Ensembl"/>
        </authorList>
    </citation>
    <scope>IDENTIFICATION</scope>
</reference>
<dbReference type="Proteomes" id="UP000694402">
    <property type="component" value="Unassembled WGS sequence"/>
</dbReference>
<dbReference type="GeneTree" id="ENSGT01130000279480"/>
<dbReference type="AlphaFoldDB" id="A0A8C8F5L7"/>
<name>A0A8C8F5L7_ONCTS</name>
<keyword evidence="2" id="KW-1185">Reference proteome</keyword>
<evidence type="ECO:0000313" key="1">
    <source>
        <dbReference type="Ensembl" id="ENSOTSP00005029296.1"/>
    </source>
</evidence>
<dbReference type="InterPro" id="IPR029071">
    <property type="entry name" value="Ubiquitin-like_domsf"/>
</dbReference>
<organism evidence="1 2">
    <name type="scientific">Oncorhynchus tshawytscha</name>
    <name type="common">Chinook salmon</name>
    <name type="synonym">Salmo tshawytscha</name>
    <dbReference type="NCBI Taxonomy" id="74940"/>
    <lineage>
        <taxon>Eukaryota</taxon>
        <taxon>Metazoa</taxon>
        <taxon>Chordata</taxon>
        <taxon>Craniata</taxon>
        <taxon>Vertebrata</taxon>
        <taxon>Euteleostomi</taxon>
        <taxon>Actinopterygii</taxon>
        <taxon>Neopterygii</taxon>
        <taxon>Teleostei</taxon>
        <taxon>Protacanthopterygii</taxon>
        <taxon>Salmoniformes</taxon>
        <taxon>Salmonidae</taxon>
        <taxon>Salmoninae</taxon>
        <taxon>Oncorhynchus</taxon>
    </lineage>
</organism>
<evidence type="ECO:0000313" key="2">
    <source>
        <dbReference type="Proteomes" id="UP000694402"/>
    </source>
</evidence>
<dbReference type="SUPFAM" id="SSF54236">
    <property type="entry name" value="Ubiquitin-like"/>
    <property type="match status" value="1"/>
</dbReference>